<accession>X1BRC9</accession>
<evidence type="ECO:0000259" key="1">
    <source>
        <dbReference type="Pfam" id="PF00149"/>
    </source>
</evidence>
<dbReference type="InterPro" id="IPR004843">
    <property type="entry name" value="Calcineurin-like_PHP"/>
</dbReference>
<organism evidence="2">
    <name type="scientific">marine sediment metagenome</name>
    <dbReference type="NCBI Taxonomy" id="412755"/>
    <lineage>
        <taxon>unclassified sequences</taxon>
        <taxon>metagenomes</taxon>
        <taxon>ecological metagenomes</taxon>
    </lineage>
</organism>
<dbReference type="InterPro" id="IPR050535">
    <property type="entry name" value="DNA_Repair-Maintenance_Comp"/>
</dbReference>
<dbReference type="SUPFAM" id="SSF56300">
    <property type="entry name" value="Metallo-dependent phosphatases"/>
    <property type="match status" value="1"/>
</dbReference>
<sequence>MKILHTSDIHIKEYKDDKWNTLVKLLNIGKQEKIDVFAICGDLFDKDFNAEELRPKVQNVFSNNGFDIILLPGNHDSISYQKGYFFGDDVILLNIFDEYKEYDNICIWGLPFEPMERKDVLTKLRLLGKKLNPEKINILLYHGELLDAVFSRKDFGDEGIERYMPVMLSDFEKLNLHYVLAGHFHSKFDIRQIGPNRYFVYPGSPISIKKSEIGRRKINIF</sequence>
<dbReference type="AlphaFoldDB" id="X1BRC9"/>
<feature type="domain" description="Calcineurin-like phosphoesterase" evidence="1">
    <location>
        <begin position="1"/>
        <end position="186"/>
    </location>
</feature>
<dbReference type="PANTHER" id="PTHR30337:SF0">
    <property type="entry name" value="NUCLEASE SBCCD SUBUNIT D"/>
    <property type="match status" value="1"/>
</dbReference>
<protein>
    <recommendedName>
        <fullName evidence="1">Calcineurin-like phosphoesterase domain-containing protein</fullName>
    </recommendedName>
</protein>
<reference evidence="2" key="1">
    <citation type="journal article" date="2014" name="Front. Microbiol.">
        <title>High frequency of phylogenetically diverse reductive dehalogenase-homologous genes in deep subseafloor sedimentary metagenomes.</title>
        <authorList>
            <person name="Kawai M."/>
            <person name="Futagami T."/>
            <person name="Toyoda A."/>
            <person name="Takaki Y."/>
            <person name="Nishi S."/>
            <person name="Hori S."/>
            <person name="Arai W."/>
            <person name="Tsubouchi T."/>
            <person name="Morono Y."/>
            <person name="Uchiyama I."/>
            <person name="Ito T."/>
            <person name="Fujiyama A."/>
            <person name="Inagaki F."/>
            <person name="Takami H."/>
        </authorList>
    </citation>
    <scope>NUCLEOTIDE SEQUENCE</scope>
    <source>
        <strain evidence="2">Expedition CK06-06</strain>
    </source>
</reference>
<gene>
    <name evidence="2" type="ORF">S01H4_32245</name>
</gene>
<dbReference type="Gene3D" id="3.60.21.10">
    <property type="match status" value="1"/>
</dbReference>
<evidence type="ECO:0000313" key="2">
    <source>
        <dbReference type="EMBL" id="GAG86723.1"/>
    </source>
</evidence>
<dbReference type="InterPro" id="IPR029052">
    <property type="entry name" value="Metallo-depent_PP-like"/>
</dbReference>
<dbReference type="Pfam" id="PF00149">
    <property type="entry name" value="Metallophos"/>
    <property type="match status" value="1"/>
</dbReference>
<name>X1BRC9_9ZZZZ</name>
<dbReference type="EMBL" id="BART01016831">
    <property type="protein sequence ID" value="GAG86723.1"/>
    <property type="molecule type" value="Genomic_DNA"/>
</dbReference>
<dbReference type="PANTHER" id="PTHR30337">
    <property type="entry name" value="COMPONENT OF ATP-DEPENDENT DSDNA EXONUCLEASE"/>
    <property type="match status" value="1"/>
</dbReference>
<feature type="non-terminal residue" evidence="2">
    <location>
        <position position="221"/>
    </location>
</feature>
<proteinExistence type="predicted"/>
<dbReference type="GO" id="GO:0016787">
    <property type="term" value="F:hydrolase activity"/>
    <property type="evidence" value="ECO:0007669"/>
    <property type="project" value="InterPro"/>
</dbReference>
<comment type="caution">
    <text evidence="2">The sequence shown here is derived from an EMBL/GenBank/DDBJ whole genome shotgun (WGS) entry which is preliminary data.</text>
</comment>